<sequence>MAAPMISSLSTNIITRADQQTPPDSMSNGDKLCDINVANIKSNNNSIMNTKESNDRITTTIHNEVMLRVISELHKMKPLQDKALTKKASKCTDRQPRKTHKKAVLALEAKESKHI</sequence>
<protein>
    <submittedName>
        <fullName evidence="2">Nuclear hormone receptor HR78</fullName>
    </submittedName>
</protein>
<dbReference type="EMBL" id="GDHC01020061">
    <property type="protein sequence ID" value="JAP98567.1"/>
    <property type="molecule type" value="Transcribed_RNA"/>
</dbReference>
<accession>A0A0A9VPK1</accession>
<evidence type="ECO:0000256" key="1">
    <source>
        <dbReference type="SAM" id="MobiDB-lite"/>
    </source>
</evidence>
<feature type="compositionally biased region" description="Polar residues" evidence="1">
    <location>
        <begin position="7"/>
        <end position="28"/>
    </location>
</feature>
<keyword evidence="2" id="KW-0675">Receptor</keyword>
<dbReference type="AlphaFoldDB" id="A0A0A9VPK1"/>
<reference evidence="3" key="3">
    <citation type="journal article" date="2016" name="Gigascience">
        <title>De novo construction of an expanded transcriptome assembly for the western tarnished plant bug, Lygus hesperus.</title>
        <authorList>
            <person name="Tassone E.E."/>
            <person name="Geib S.M."/>
            <person name="Hall B."/>
            <person name="Fabrick J.A."/>
            <person name="Brent C.S."/>
            <person name="Hull J.J."/>
        </authorList>
    </citation>
    <scope>NUCLEOTIDE SEQUENCE</scope>
</reference>
<gene>
    <name evidence="2" type="primary">Hr78</name>
    <name evidence="2" type="ORF">CM83_10872</name>
    <name evidence="3" type="ORF">g.6551</name>
</gene>
<proteinExistence type="predicted"/>
<feature type="region of interest" description="Disordered" evidence="1">
    <location>
        <begin position="1"/>
        <end position="30"/>
    </location>
</feature>
<evidence type="ECO:0000313" key="3">
    <source>
        <dbReference type="EMBL" id="JAP98567.1"/>
    </source>
</evidence>
<name>A0A0A9VPK1_LYGHE</name>
<evidence type="ECO:0000313" key="2">
    <source>
        <dbReference type="EMBL" id="JAF98436.1"/>
    </source>
</evidence>
<feature type="region of interest" description="Disordered" evidence="1">
    <location>
        <begin position="85"/>
        <end position="115"/>
    </location>
</feature>
<organism evidence="2">
    <name type="scientific">Lygus hesperus</name>
    <name type="common">Western plant bug</name>
    <dbReference type="NCBI Taxonomy" id="30085"/>
    <lineage>
        <taxon>Eukaryota</taxon>
        <taxon>Metazoa</taxon>
        <taxon>Ecdysozoa</taxon>
        <taxon>Arthropoda</taxon>
        <taxon>Hexapoda</taxon>
        <taxon>Insecta</taxon>
        <taxon>Pterygota</taxon>
        <taxon>Neoptera</taxon>
        <taxon>Paraneoptera</taxon>
        <taxon>Hemiptera</taxon>
        <taxon>Heteroptera</taxon>
        <taxon>Panheteroptera</taxon>
        <taxon>Cimicomorpha</taxon>
        <taxon>Miridae</taxon>
        <taxon>Mirini</taxon>
        <taxon>Lygus</taxon>
    </lineage>
</organism>
<reference evidence="2" key="1">
    <citation type="journal article" date="2014" name="PLoS ONE">
        <title>Transcriptome-Based Identification of ABC Transporters in the Western Tarnished Plant Bug Lygus hesperus.</title>
        <authorList>
            <person name="Hull J.J."/>
            <person name="Chaney K."/>
            <person name="Geib S.M."/>
            <person name="Fabrick J.A."/>
            <person name="Brent C.S."/>
            <person name="Walsh D."/>
            <person name="Lavine L.C."/>
        </authorList>
    </citation>
    <scope>NUCLEOTIDE SEQUENCE</scope>
</reference>
<reference evidence="2" key="2">
    <citation type="submission" date="2014-07" db="EMBL/GenBank/DDBJ databases">
        <authorList>
            <person name="Hull J."/>
        </authorList>
    </citation>
    <scope>NUCLEOTIDE SEQUENCE</scope>
</reference>
<feature type="compositionally biased region" description="Basic and acidic residues" evidence="1">
    <location>
        <begin position="85"/>
        <end position="96"/>
    </location>
</feature>
<dbReference type="EMBL" id="GBHO01045167">
    <property type="protein sequence ID" value="JAF98436.1"/>
    <property type="molecule type" value="Transcribed_RNA"/>
</dbReference>